<proteinExistence type="predicted"/>
<dbReference type="Proteomes" id="UP000499080">
    <property type="component" value="Unassembled WGS sequence"/>
</dbReference>
<name>A0A4Y2ADR6_ARAVE</name>
<dbReference type="EMBL" id="BGPR01000012">
    <property type="protein sequence ID" value="GBL77439.1"/>
    <property type="molecule type" value="Genomic_DNA"/>
</dbReference>
<gene>
    <name evidence="1" type="ORF">AVEN_41835_1</name>
</gene>
<evidence type="ECO:0000313" key="2">
    <source>
        <dbReference type="Proteomes" id="UP000499080"/>
    </source>
</evidence>
<evidence type="ECO:0000313" key="1">
    <source>
        <dbReference type="EMBL" id="GBL77439.1"/>
    </source>
</evidence>
<organism evidence="1 2">
    <name type="scientific">Araneus ventricosus</name>
    <name type="common">Orbweaver spider</name>
    <name type="synonym">Epeira ventricosa</name>
    <dbReference type="NCBI Taxonomy" id="182803"/>
    <lineage>
        <taxon>Eukaryota</taxon>
        <taxon>Metazoa</taxon>
        <taxon>Ecdysozoa</taxon>
        <taxon>Arthropoda</taxon>
        <taxon>Chelicerata</taxon>
        <taxon>Arachnida</taxon>
        <taxon>Araneae</taxon>
        <taxon>Araneomorphae</taxon>
        <taxon>Entelegynae</taxon>
        <taxon>Araneoidea</taxon>
        <taxon>Araneidae</taxon>
        <taxon>Araneus</taxon>
    </lineage>
</organism>
<reference evidence="1 2" key="1">
    <citation type="journal article" date="2019" name="Sci. Rep.">
        <title>Orb-weaving spider Araneus ventricosus genome elucidates the spidroin gene catalogue.</title>
        <authorList>
            <person name="Kono N."/>
            <person name="Nakamura H."/>
            <person name="Ohtoshi R."/>
            <person name="Moran D.A.P."/>
            <person name="Shinohara A."/>
            <person name="Yoshida Y."/>
            <person name="Fujiwara M."/>
            <person name="Mori M."/>
            <person name="Tomita M."/>
            <person name="Arakawa K."/>
        </authorList>
    </citation>
    <scope>NUCLEOTIDE SEQUENCE [LARGE SCALE GENOMIC DNA]</scope>
</reference>
<protein>
    <submittedName>
        <fullName evidence="1">Uncharacterized protein</fullName>
    </submittedName>
</protein>
<comment type="caution">
    <text evidence="1">The sequence shown here is derived from an EMBL/GenBank/DDBJ whole genome shotgun (WGS) entry which is preliminary data.</text>
</comment>
<accession>A0A4Y2ADR6</accession>
<sequence length="88" mass="9830">MKLATARRVMVAWWQGLGFGGWRIPGSKPDSTIWGPLCAKSHIEAKCHPGGVVRELGLRCRPRHLTVDQNYDIRPKITVVLLQNGTLI</sequence>
<keyword evidence="2" id="KW-1185">Reference proteome</keyword>
<dbReference type="AlphaFoldDB" id="A0A4Y2ADR6"/>